<evidence type="ECO:0000313" key="2">
    <source>
        <dbReference type="EMBL" id="MDN4481800.1"/>
    </source>
</evidence>
<evidence type="ECO:0000256" key="1">
    <source>
        <dbReference type="SAM" id="Phobius"/>
    </source>
</evidence>
<accession>A0ABT8GK38</accession>
<feature type="transmembrane region" description="Helical" evidence="1">
    <location>
        <begin position="132"/>
        <end position="150"/>
    </location>
</feature>
<sequence length="152" mass="16139">MIDNLQEFAASFPEWAQWFAIALVSAIPFVESYFGSVIGVAIGLHPAVAIGAAVVGNVVSMVAFVYGAHVVRRRRVGDEDPSTRRVRLKAMFDKYGVPGVSLLSQTMLPSQITAGAMVGFGASRTAVTRWQVLSIILWGAAFGLIAAGLISV</sequence>
<feature type="transmembrane region" description="Helical" evidence="1">
    <location>
        <begin position="48"/>
        <end position="68"/>
    </location>
</feature>
<proteinExistence type="predicted"/>
<dbReference type="RefSeq" id="WP_301143546.1">
    <property type="nucleotide sequence ID" value="NZ_JAUHQA010000001.1"/>
</dbReference>
<feature type="transmembrane region" description="Helical" evidence="1">
    <location>
        <begin position="18"/>
        <end position="42"/>
    </location>
</feature>
<name>A0ABT8GK38_9MICO</name>
<organism evidence="2 3">
    <name type="scientific">Demequina muriae</name>
    <dbReference type="NCBI Taxonomy" id="3051664"/>
    <lineage>
        <taxon>Bacteria</taxon>
        <taxon>Bacillati</taxon>
        <taxon>Actinomycetota</taxon>
        <taxon>Actinomycetes</taxon>
        <taxon>Micrococcales</taxon>
        <taxon>Demequinaceae</taxon>
        <taxon>Demequina</taxon>
    </lineage>
</organism>
<keyword evidence="1" id="KW-0472">Membrane</keyword>
<gene>
    <name evidence="2" type="ORF">QQX02_12795</name>
</gene>
<dbReference type="Proteomes" id="UP001172708">
    <property type="component" value="Unassembled WGS sequence"/>
</dbReference>
<dbReference type="EMBL" id="JAUHQA010000001">
    <property type="protein sequence ID" value="MDN4481800.1"/>
    <property type="molecule type" value="Genomic_DNA"/>
</dbReference>
<evidence type="ECO:0000313" key="3">
    <source>
        <dbReference type="Proteomes" id="UP001172708"/>
    </source>
</evidence>
<evidence type="ECO:0008006" key="4">
    <source>
        <dbReference type="Google" id="ProtNLM"/>
    </source>
</evidence>
<keyword evidence="1" id="KW-1133">Transmembrane helix</keyword>
<comment type="caution">
    <text evidence="2">The sequence shown here is derived from an EMBL/GenBank/DDBJ whole genome shotgun (WGS) entry which is preliminary data.</text>
</comment>
<keyword evidence="1" id="KW-0812">Transmembrane</keyword>
<protein>
    <recommendedName>
        <fullName evidence="4">Small multi-drug export protein</fullName>
    </recommendedName>
</protein>
<reference evidence="2" key="1">
    <citation type="submission" date="2023-06" db="EMBL/GenBank/DDBJ databases">
        <title>Egi l300058.</title>
        <authorList>
            <person name="Gao L."/>
            <person name="Fang B.-Z."/>
            <person name="Li W.-J."/>
        </authorList>
    </citation>
    <scope>NUCLEOTIDE SEQUENCE</scope>
    <source>
        <strain evidence="2">EGI L300058</strain>
    </source>
</reference>
<keyword evidence="3" id="KW-1185">Reference proteome</keyword>